<dbReference type="GO" id="GO:0016020">
    <property type="term" value="C:membrane"/>
    <property type="evidence" value="ECO:0007669"/>
    <property type="project" value="InterPro"/>
</dbReference>
<dbReference type="Ensembl" id="ENSSRHT00000093377.1">
    <property type="protein sequence ID" value="ENSSRHP00000090926.1"/>
    <property type="gene ID" value="ENSSRHG00000044867.1"/>
</dbReference>
<protein>
    <submittedName>
        <fullName evidence="4">Uncharacterized protein</fullName>
    </submittedName>
</protein>
<dbReference type="Pfam" id="PF12166">
    <property type="entry name" value="Piezo_cap"/>
    <property type="match status" value="1"/>
</dbReference>
<evidence type="ECO:0000259" key="2">
    <source>
        <dbReference type="Pfam" id="PF12166"/>
    </source>
</evidence>
<evidence type="ECO:0000256" key="1">
    <source>
        <dbReference type="SAM" id="Phobius"/>
    </source>
</evidence>
<keyword evidence="5" id="KW-1185">Reference proteome</keyword>
<name>A0A673MET5_9TELE</name>
<dbReference type="GO" id="GO:0008381">
    <property type="term" value="F:mechanosensitive monoatomic ion channel activity"/>
    <property type="evidence" value="ECO:0007669"/>
    <property type="project" value="InterPro"/>
</dbReference>
<sequence>IYIYPFSYPSLFHKYPHRRGQRKKKMVKYTMGGFIIFALICIVWFPLLFMSLVKSVAGVTNQPLDVSIQLSILGYEVCDSTLKSNIVICIINQVKSSLCNRFELQKCDSSAMQFIVNYMAEDILTAKIKSDASRLWNVSPASRDAMIYEISNSTHFYITLRWTLLRYILTITTTAQIIKTKGVMHCGYVHVCGADGRDGDGGATV</sequence>
<dbReference type="Proteomes" id="UP000472270">
    <property type="component" value="Unassembled WGS sequence"/>
</dbReference>
<keyword evidence="1" id="KW-0472">Membrane</keyword>
<reference evidence="4" key="2">
    <citation type="submission" date="2025-09" db="UniProtKB">
        <authorList>
            <consortium name="Ensembl"/>
        </authorList>
    </citation>
    <scope>IDENTIFICATION</scope>
</reference>
<evidence type="ECO:0000313" key="5">
    <source>
        <dbReference type="Proteomes" id="UP000472270"/>
    </source>
</evidence>
<dbReference type="AlphaFoldDB" id="A0A673MET5"/>
<keyword evidence="1" id="KW-1133">Transmembrane helix</keyword>
<dbReference type="InterPro" id="IPR027272">
    <property type="entry name" value="Piezo"/>
</dbReference>
<dbReference type="PANTHER" id="PTHR47049">
    <property type="entry name" value="PIEZO-TYPE MECHANOSENSITIVE ION CHANNEL HOMOLOG"/>
    <property type="match status" value="1"/>
</dbReference>
<dbReference type="Pfam" id="PF24874">
    <property type="entry name" value="Piezo_THU9_anchor"/>
    <property type="match status" value="1"/>
</dbReference>
<dbReference type="PANTHER" id="PTHR47049:SF7">
    <property type="entry name" value="PIEZO-TYPE MECHANOSENSITIVE ION CHANNEL COMPONENT 2 ISOFORM X1"/>
    <property type="match status" value="1"/>
</dbReference>
<dbReference type="InterPro" id="IPR031334">
    <property type="entry name" value="Piezo_cap_dom"/>
</dbReference>
<accession>A0A673MET5</accession>
<organism evidence="4 5">
    <name type="scientific">Sinocyclocheilus rhinocerous</name>
    <dbReference type="NCBI Taxonomy" id="307959"/>
    <lineage>
        <taxon>Eukaryota</taxon>
        <taxon>Metazoa</taxon>
        <taxon>Chordata</taxon>
        <taxon>Craniata</taxon>
        <taxon>Vertebrata</taxon>
        <taxon>Euteleostomi</taxon>
        <taxon>Actinopterygii</taxon>
        <taxon>Neopterygii</taxon>
        <taxon>Teleostei</taxon>
        <taxon>Ostariophysi</taxon>
        <taxon>Cypriniformes</taxon>
        <taxon>Cyprinidae</taxon>
        <taxon>Cyprininae</taxon>
        <taxon>Sinocyclocheilus</taxon>
    </lineage>
</organism>
<evidence type="ECO:0000313" key="4">
    <source>
        <dbReference type="Ensembl" id="ENSSRHP00000090926.1"/>
    </source>
</evidence>
<feature type="domain" description="Piezo THU9 and anchor" evidence="3">
    <location>
        <begin position="13"/>
        <end position="51"/>
    </location>
</feature>
<feature type="domain" description="Piezo non-specific cation channel cap" evidence="2">
    <location>
        <begin position="93"/>
        <end position="181"/>
    </location>
</feature>
<dbReference type="InterPro" id="IPR056770">
    <property type="entry name" value="Piezo_THU9_anchor"/>
</dbReference>
<evidence type="ECO:0000259" key="3">
    <source>
        <dbReference type="Pfam" id="PF24874"/>
    </source>
</evidence>
<reference evidence="4" key="1">
    <citation type="submission" date="2025-08" db="UniProtKB">
        <authorList>
            <consortium name="Ensembl"/>
        </authorList>
    </citation>
    <scope>IDENTIFICATION</scope>
</reference>
<feature type="transmembrane region" description="Helical" evidence="1">
    <location>
        <begin position="29"/>
        <end position="53"/>
    </location>
</feature>
<proteinExistence type="predicted"/>
<keyword evidence="1" id="KW-0812">Transmembrane</keyword>